<sequence>MSRTSPKHPFPEAEPPAPATSGTNPSDTGPFPAPDVRPTGRVLRVGRVLALPVHPRSVAAALLLLAGLAAAAAATLSLGRLGVPLAQLPAVLGGQGEATHLFVLERLRGPRLVVAAGTGVALGLAGALFQSVTRNPLGSPDVIGLAPGAGAGAAVAALMLPGVVPVPVGALAGAVLAIVTVYLVTGTGLRDPGRMIVAGIGVAAMASAFTHFVVSVMARDQASVLSAYVNGSLGARSWDHAATIWLAVALTLPFVLALAGPITVNEMGDELADSLGARSTATRTGAVALSVVLSAAAVSVAGPIAFLSLTAPQIARRLSAAPGPNLVLSGTVGALLLVCADLAVQHSPLGDGLPVGLFTMALGGVYLGYLLIREWRKGTL</sequence>
<feature type="transmembrane region" description="Helical" evidence="9">
    <location>
        <begin position="166"/>
        <end position="184"/>
    </location>
</feature>
<feature type="transmembrane region" description="Helical" evidence="9">
    <location>
        <begin position="142"/>
        <end position="160"/>
    </location>
</feature>
<feature type="region of interest" description="Disordered" evidence="8">
    <location>
        <begin position="1"/>
        <end position="38"/>
    </location>
</feature>
<evidence type="ECO:0000256" key="5">
    <source>
        <dbReference type="ARBA" id="ARBA00022692"/>
    </source>
</evidence>
<dbReference type="CDD" id="cd06550">
    <property type="entry name" value="TM_ABC_iron-siderophores_like"/>
    <property type="match status" value="1"/>
</dbReference>
<keyword evidence="5 9" id="KW-0812">Transmembrane</keyword>
<feature type="transmembrane region" description="Helical" evidence="9">
    <location>
        <begin position="353"/>
        <end position="372"/>
    </location>
</feature>
<dbReference type="Proteomes" id="UP000598217">
    <property type="component" value="Unassembled WGS sequence"/>
</dbReference>
<dbReference type="Gene3D" id="1.10.3470.10">
    <property type="entry name" value="ABC transporter involved in vitamin B12 uptake, BtuC"/>
    <property type="match status" value="1"/>
</dbReference>
<evidence type="ECO:0000313" key="11">
    <source>
        <dbReference type="Proteomes" id="UP000598217"/>
    </source>
</evidence>
<feature type="transmembrane region" description="Helical" evidence="9">
    <location>
        <begin position="242"/>
        <end position="264"/>
    </location>
</feature>
<dbReference type="InterPro" id="IPR037294">
    <property type="entry name" value="ABC_BtuC-like"/>
</dbReference>
<accession>A0ABR9HF25</accession>
<feature type="transmembrane region" description="Helical" evidence="9">
    <location>
        <begin position="112"/>
        <end position="130"/>
    </location>
</feature>
<keyword evidence="6 9" id="KW-1133">Transmembrane helix</keyword>
<evidence type="ECO:0000256" key="9">
    <source>
        <dbReference type="SAM" id="Phobius"/>
    </source>
</evidence>
<dbReference type="InterPro" id="IPR000522">
    <property type="entry name" value="ABC_transptr_permease_BtuC"/>
</dbReference>
<dbReference type="SUPFAM" id="SSF81345">
    <property type="entry name" value="ABC transporter involved in vitamin B12 uptake, BtuC"/>
    <property type="match status" value="1"/>
</dbReference>
<proteinExistence type="inferred from homology"/>
<reference evidence="10 11" key="1">
    <citation type="submission" date="2020-10" db="EMBL/GenBank/DDBJ databases">
        <title>Sequencing the genomes of 1000 actinobacteria strains.</title>
        <authorList>
            <person name="Klenk H.-P."/>
        </authorList>
    </citation>
    <scope>NUCLEOTIDE SEQUENCE [LARGE SCALE GENOMIC DNA]</scope>
    <source>
        <strain evidence="10 11">DSM 45157</strain>
    </source>
</reference>
<gene>
    <name evidence="10" type="ORF">H4W79_001832</name>
</gene>
<evidence type="ECO:0000256" key="1">
    <source>
        <dbReference type="ARBA" id="ARBA00004651"/>
    </source>
</evidence>
<dbReference type="PANTHER" id="PTHR30472">
    <property type="entry name" value="FERRIC ENTEROBACTIN TRANSPORT SYSTEM PERMEASE PROTEIN"/>
    <property type="match status" value="1"/>
</dbReference>
<evidence type="ECO:0000256" key="7">
    <source>
        <dbReference type="ARBA" id="ARBA00023136"/>
    </source>
</evidence>
<feature type="transmembrane region" description="Helical" evidence="9">
    <location>
        <begin position="196"/>
        <end position="218"/>
    </location>
</feature>
<dbReference type="EMBL" id="JADBDY010000001">
    <property type="protein sequence ID" value="MBE1457618.1"/>
    <property type="molecule type" value="Genomic_DNA"/>
</dbReference>
<keyword evidence="7 9" id="KW-0472">Membrane</keyword>
<organism evidence="10 11">
    <name type="scientific">Nocardiopsis terrae</name>
    <dbReference type="NCBI Taxonomy" id="372655"/>
    <lineage>
        <taxon>Bacteria</taxon>
        <taxon>Bacillati</taxon>
        <taxon>Actinomycetota</taxon>
        <taxon>Actinomycetes</taxon>
        <taxon>Streptosporangiales</taxon>
        <taxon>Nocardiopsidaceae</taxon>
        <taxon>Nocardiopsis</taxon>
    </lineage>
</organism>
<dbReference type="PANTHER" id="PTHR30472:SF24">
    <property type="entry name" value="FERRIC ENTEROBACTIN TRANSPORT SYSTEM PERMEASE PROTEIN FEPG"/>
    <property type="match status" value="1"/>
</dbReference>
<evidence type="ECO:0000256" key="4">
    <source>
        <dbReference type="ARBA" id="ARBA00022475"/>
    </source>
</evidence>
<comment type="similarity">
    <text evidence="2">Belongs to the binding-protein-dependent transport system permease family. FecCD subfamily.</text>
</comment>
<keyword evidence="11" id="KW-1185">Reference proteome</keyword>
<name>A0ABR9HF25_9ACTN</name>
<keyword evidence="4" id="KW-1003">Cell membrane</keyword>
<evidence type="ECO:0000256" key="6">
    <source>
        <dbReference type="ARBA" id="ARBA00022989"/>
    </source>
</evidence>
<evidence type="ECO:0000256" key="2">
    <source>
        <dbReference type="ARBA" id="ARBA00007935"/>
    </source>
</evidence>
<comment type="subcellular location">
    <subcellularLocation>
        <location evidence="1">Cell membrane</location>
        <topology evidence="1">Multi-pass membrane protein</topology>
    </subcellularLocation>
</comment>
<comment type="caution">
    <text evidence="10">The sequence shown here is derived from an EMBL/GenBank/DDBJ whole genome shotgun (WGS) entry which is preliminary data.</text>
</comment>
<feature type="transmembrane region" description="Helical" evidence="9">
    <location>
        <begin position="285"/>
        <end position="306"/>
    </location>
</feature>
<feature type="transmembrane region" description="Helical" evidence="9">
    <location>
        <begin position="57"/>
        <end position="78"/>
    </location>
</feature>
<evidence type="ECO:0000313" key="10">
    <source>
        <dbReference type="EMBL" id="MBE1457618.1"/>
    </source>
</evidence>
<evidence type="ECO:0000256" key="3">
    <source>
        <dbReference type="ARBA" id="ARBA00022448"/>
    </source>
</evidence>
<evidence type="ECO:0000256" key="8">
    <source>
        <dbReference type="SAM" id="MobiDB-lite"/>
    </source>
</evidence>
<protein>
    <submittedName>
        <fullName evidence="10">Iron complex transport system permease protein</fullName>
    </submittedName>
</protein>
<dbReference type="Pfam" id="PF01032">
    <property type="entry name" value="FecCD"/>
    <property type="match status" value="1"/>
</dbReference>
<keyword evidence="3" id="KW-0813">Transport</keyword>